<keyword evidence="10" id="KW-1185">Reference proteome</keyword>
<evidence type="ECO:0000256" key="5">
    <source>
        <dbReference type="HAMAP-Rule" id="MF_01201"/>
    </source>
</evidence>
<dbReference type="InterPro" id="IPR020622">
    <property type="entry name" value="Ala_racemase_pyridoxalP-BS"/>
</dbReference>
<dbReference type="SUPFAM" id="SSF51419">
    <property type="entry name" value="PLP-binding barrel"/>
    <property type="match status" value="1"/>
</dbReference>
<comment type="catalytic activity">
    <reaction evidence="1 5">
        <text>L-alanine = D-alanine</text>
        <dbReference type="Rhea" id="RHEA:20249"/>
        <dbReference type="ChEBI" id="CHEBI:57416"/>
        <dbReference type="ChEBI" id="CHEBI:57972"/>
        <dbReference type="EC" id="5.1.1.1"/>
    </reaction>
</comment>
<evidence type="ECO:0000313" key="9">
    <source>
        <dbReference type="EMBL" id="NCJ07015.1"/>
    </source>
</evidence>
<dbReference type="InterPro" id="IPR011079">
    <property type="entry name" value="Ala_racemase_C"/>
</dbReference>
<feature type="binding site" evidence="5 7">
    <location>
        <position position="331"/>
    </location>
    <ligand>
        <name>substrate</name>
    </ligand>
</feature>
<dbReference type="GO" id="GO:0030170">
    <property type="term" value="F:pyridoxal phosphate binding"/>
    <property type="evidence" value="ECO:0007669"/>
    <property type="project" value="UniProtKB-UniRule"/>
</dbReference>
<dbReference type="GO" id="GO:0005829">
    <property type="term" value="C:cytosol"/>
    <property type="evidence" value="ECO:0007669"/>
    <property type="project" value="TreeGrafter"/>
</dbReference>
<organism evidence="9 10">
    <name type="scientific">Petrachloros mirabilis ULC683</name>
    <dbReference type="NCBI Taxonomy" id="2781853"/>
    <lineage>
        <taxon>Bacteria</taxon>
        <taxon>Bacillati</taxon>
        <taxon>Cyanobacteriota</taxon>
        <taxon>Cyanophyceae</taxon>
        <taxon>Synechococcales</taxon>
        <taxon>Petrachlorosaceae</taxon>
        <taxon>Petrachloros</taxon>
        <taxon>Petrachloros mirabilis</taxon>
    </lineage>
</organism>
<evidence type="ECO:0000256" key="7">
    <source>
        <dbReference type="PIRSR" id="PIRSR600821-52"/>
    </source>
</evidence>
<evidence type="ECO:0000256" key="1">
    <source>
        <dbReference type="ARBA" id="ARBA00000316"/>
    </source>
</evidence>
<dbReference type="RefSeq" id="WP_161825490.1">
    <property type="nucleotide sequence ID" value="NZ_WVIC01000019.1"/>
</dbReference>
<feature type="domain" description="Alanine racemase C-terminal" evidence="8">
    <location>
        <begin position="262"/>
        <end position="390"/>
    </location>
</feature>
<feature type="modified residue" description="N6-(pyridoxal phosphate)lysine" evidence="5 6">
    <location>
        <position position="58"/>
    </location>
</feature>
<dbReference type="Pfam" id="PF01168">
    <property type="entry name" value="Ala_racemase_N"/>
    <property type="match status" value="1"/>
</dbReference>
<dbReference type="FunFam" id="3.20.20.10:FF:000002">
    <property type="entry name" value="Alanine racemase"/>
    <property type="match status" value="1"/>
</dbReference>
<gene>
    <name evidence="9" type="ORF">GS597_10940</name>
</gene>
<evidence type="ECO:0000313" key="10">
    <source>
        <dbReference type="Proteomes" id="UP000607397"/>
    </source>
</evidence>
<dbReference type="PANTHER" id="PTHR30511">
    <property type="entry name" value="ALANINE RACEMASE"/>
    <property type="match status" value="1"/>
</dbReference>
<dbReference type="PANTHER" id="PTHR30511:SF0">
    <property type="entry name" value="ALANINE RACEMASE, CATABOLIC-RELATED"/>
    <property type="match status" value="1"/>
</dbReference>
<evidence type="ECO:0000256" key="2">
    <source>
        <dbReference type="ARBA" id="ARBA00001933"/>
    </source>
</evidence>
<evidence type="ECO:0000256" key="4">
    <source>
        <dbReference type="ARBA" id="ARBA00023235"/>
    </source>
</evidence>
<dbReference type="InterPro" id="IPR009006">
    <property type="entry name" value="Ala_racemase/Decarboxylase_C"/>
</dbReference>
<dbReference type="CDD" id="cd00430">
    <property type="entry name" value="PLPDE_III_AR"/>
    <property type="match status" value="1"/>
</dbReference>
<dbReference type="AlphaFoldDB" id="A0A8K2A8E0"/>
<dbReference type="Gene3D" id="2.40.37.10">
    <property type="entry name" value="Lyase, Ornithine Decarboxylase, Chain A, domain 1"/>
    <property type="match status" value="1"/>
</dbReference>
<dbReference type="EC" id="5.1.1.1" evidence="5"/>
<comment type="caution">
    <text evidence="9">The sequence shown here is derived from an EMBL/GenBank/DDBJ whole genome shotgun (WGS) entry which is preliminary data.</text>
</comment>
<dbReference type="SMART" id="SM01005">
    <property type="entry name" value="Ala_racemase_C"/>
    <property type="match status" value="1"/>
</dbReference>
<dbReference type="NCBIfam" id="TIGR00492">
    <property type="entry name" value="alr"/>
    <property type="match status" value="1"/>
</dbReference>
<keyword evidence="3 5" id="KW-0663">Pyridoxal phosphate</keyword>
<dbReference type="GO" id="GO:0030632">
    <property type="term" value="P:D-alanine biosynthetic process"/>
    <property type="evidence" value="ECO:0007669"/>
    <property type="project" value="UniProtKB-UniRule"/>
</dbReference>
<evidence type="ECO:0000256" key="3">
    <source>
        <dbReference type="ARBA" id="ARBA00022898"/>
    </source>
</evidence>
<comment type="similarity">
    <text evidence="5">Belongs to the alanine racemase family.</text>
</comment>
<dbReference type="Pfam" id="PF00842">
    <property type="entry name" value="Ala_racemase_C"/>
    <property type="match status" value="1"/>
</dbReference>
<feature type="active site" description="Proton acceptor; specific for L-alanine" evidence="5">
    <location>
        <position position="283"/>
    </location>
</feature>
<reference evidence="9" key="1">
    <citation type="submission" date="2019-12" db="EMBL/GenBank/DDBJ databases">
        <title>High-Quality draft genome sequences of three cyanobacteria isolated from the limestone walls of the Old Cathedral of Coimbra.</title>
        <authorList>
            <person name="Tiago I."/>
            <person name="Soares F."/>
            <person name="Portugal A."/>
        </authorList>
    </citation>
    <scope>NUCLEOTIDE SEQUENCE [LARGE SCALE GENOMIC DNA]</scope>
    <source>
        <strain evidence="9">C</strain>
    </source>
</reference>
<dbReference type="SUPFAM" id="SSF50621">
    <property type="entry name" value="Alanine racemase C-terminal domain-like"/>
    <property type="match status" value="1"/>
</dbReference>
<sequence>MSASLVPSSAESLPVVCGSPFPSCDRAWITIDPAALIHNFKQLETVLAPPTQILAVVKADAYGHGAVTVARTVVAQGAAALGVATLAEGIALRQANLTVPIVILGAIHNPEQIQALSQWQLQPTLCSPEQARCFSQHLTAPLPVHLKIDTGMSRLGPLWLQGSEFIKLVHSLPNLDIASVYSHLATADDPDPSFMVIQQQRFEQVIQHAHLAGISIPRLHLANSAGALSGQPFHYDWVRIGLALYGLYPSPQFHSILNLQPVMQVKARVTQLKAVPAGTGVSYGHTYVTPHPMTLAVVAIGYADGVPRRLSNQISVLIRGQRVPQVGIITMDQLMVDVSDLAQVKVGDEVTLLGQDRDQSISADDWAAQLGTISYEIVCNFKPRLPRIVLG</sequence>
<dbReference type="PRINTS" id="PR00992">
    <property type="entry name" value="ALARACEMASE"/>
</dbReference>
<dbReference type="FunFam" id="2.40.37.10:FF:000006">
    <property type="entry name" value="Alanine racemase"/>
    <property type="match status" value="1"/>
</dbReference>
<dbReference type="PROSITE" id="PS00395">
    <property type="entry name" value="ALANINE_RACEMASE"/>
    <property type="match status" value="1"/>
</dbReference>
<name>A0A8K2A8E0_9CYAN</name>
<dbReference type="GO" id="GO:0008784">
    <property type="term" value="F:alanine racemase activity"/>
    <property type="evidence" value="ECO:0007669"/>
    <property type="project" value="UniProtKB-UniRule"/>
</dbReference>
<protein>
    <recommendedName>
        <fullName evidence="5">Alanine racemase</fullName>
        <ecNumber evidence="5">5.1.1.1</ecNumber>
    </recommendedName>
</protein>
<dbReference type="UniPathway" id="UPA00042">
    <property type="reaction ID" value="UER00497"/>
</dbReference>
<dbReference type="EMBL" id="WVIC01000019">
    <property type="protein sequence ID" value="NCJ07015.1"/>
    <property type="molecule type" value="Genomic_DNA"/>
</dbReference>
<evidence type="ECO:0000256" key="6">
    <source>
        <dbReference type="PIRSR" id="PIRSR600821-50"/>
    </source>
</evidence>
<dbReference type="Proteomes" id="UP000607397">
    <property type="component" value="Unassembled WGS sequence"/>
</dbReference>
<dbReference type="HAMAP" id="MF_01201">
    <property type="entry name" value="Ala_racemase"/>
    <property type="match status" value="1"/>
</dbReference>
<proteinExistence type="inferred from homology"/>
<dbReference type="InterPro" id="IPR029066">
    <property type="entry name" value="PLP-binding_barrel"/>
</dbReference>
<keyword evidence="4 5" id="KW-0413">Isomerase</keyword>
<evidence type="ECO:0000259" key="8">
    <source>
        <dbReference type="SMART" id="SM01005"/>
    </source>
</evidence>
<comment type="cofactor">
    <cofactor evidence="2 5 6">
        <name>pyridoxal 5'-phosphate</name>
        <dbReference type="ChEBI" id="CHEBI:597326"/>
    </cofactor>
</comment>
<comment type="pathway">
    <text evidence="5">Amino-acid biosynthesis; D-alanine biosynthesis; D-alanine from L-alanine: step 1/1.</text>
</comment>
<dbReference type="InterPro" id="IPR001608">
    <property type="entry name" value="Ala_racemase_N"/>
</dbReference>
<feature type="binding site" evidence="5 7">
    <location>
        <position position="154"/>
    </location>
    <ligand>
        <name>substrate</name>
    </ligand>
</feature>
<feature type="active site" description="Proton acceptor; specific for D-alanine" evidence="5">
    <location>
        <position position="58"/>
    </location>
</feature>
<dbReference type="Gene3D" id="3.20.20.10">
    <property type="entry name" value="Alanine racemase"/>
    <property type="match status" value="1"/>
</dbReference>
<accession>A0A8K2A8E0</accession>
<comment type="function">
    <text evidence="5">Catalyzes the interconversion of L-alanine and D-alanine. May also act on other amino acids.</text>
</comment>
<dbReference type="InterPro" id="IPR000821">
    <property type="entry name" value="Ala_racemase"/>
</dbReference>